<evidence type="ECO:0000313" key="2">
    <source>
        <dbReference type="EMBL" id="KAF4150077.1"/>
    </source>
</evidence>
<name>A0A8S9VCZ9_PHYIN</name>
<feature type="compositionally biased region" description="Basic and acidic residues" evidence="1">
    <location>
        <begin position="108"/>
        <end position="118"/>
    </location>
</feature>
<protein>
    <submittedName>
        <fullName evidence="2">Uncharacterized protein</fullName>
    </submittedName>
</protein>
<evidence type="ECO:0000256" key="1">
    <source>
        <dbReference type="SAM" id="MobiDB-lite"/>
    </source>
</evidence>
<organism evidence="2 3">
    <name type="scientific">Phytophthora infestans</name>
    <name type="common">Potato late blight agent</name>
    <name type="synonym">Botrytis infestans</name>
    <dbReference type="NCBI Taxonomy" id="4787"/>
    <lineage>
        <taxon>Eukaryota</taxon>
        <taxon>Sar</taxon>
        <taxon>Stramenopiles</taxon>
        <taxon>Oomycota</taxon>
        <taxon>Peronosporomycetes</taxon>
        <taxon>Peronosporales</taxon>
        <taxon>Peronosporaceae</taxon>
        <taxon>Phytophthora</taxon>
    </lineage>
</organism>
<feature type="region of interest" description="Disordered" evidence="1">
    <location>
        <begin position="39"/>
        <end position="66"/>
    </location>
</feature>
<dbReference type="AlphaFoldDB" id="A0A8S9VCZ9"/>
<feature type="compositionally biased region" description="Low complexity" evidence="1">
    <location>
        <begin position="88"/>
        <end position="107"/>
    </location>
</feature>
<feature type="region of interest" description="Disordered" evidence="1">
    <location>
        <begin position="88"/>
        <end position="121"/>
    </location>
</feature>
<evidence type="ECO:0000313" key="3">
    <source>
        <dbReference type="Proteomes" id="UP000704712"/>
    </source>
</evidence>
<dbReference type="Proteomes" id="UP000704712">
    <property type="component" value="Unassembled WGS sequence"/>
</dbReference>
<dbReference type="EMBL" id="JAACNO010000100">
    <property type="protein sequence ID" value="KAF4150077.1"/>
    <property type="molecule type" value="Genomic_DNA"/>
</dbReference>
<gene>
    <name evidence="2" type="ORF">GN958_ATG00703</name>
</gene>
<feature type="compositionally biased region" description="Basic and acidic residues" evidence="1">
    <location>
        <begin position="57"/>
        <end position="66"/>
    </location>
</feature>
<reference evidence="2" key="1">
    <citation type="submission" date="2020-03" db="EMBL/GenBank/DDBJ databases">
        <title>Hybrid Assembly of Korean Phytophthora infestans isolates.</title>
        <authorList>
            <person name="Prokchorchik M."/>
            <person name="Lee Y."/>
            <person name="Seo J."/>
            <person name="Cho J.-H."/>
            <person name="Park Y.-E."/>
            <person name="Jang D.-C."/>
            <person name="Im J.-S."/>
            <person name="Choi J.-G."/>
            <person name="Park H.-J."/>
            <person name="Lee G.-B."/>
            <person name="Lee Y.-G."/>
            <person name="Hong S.-Y."/>
            <person name="Cho K."/>
            <person name="Sohn K.H."/>
        </authorList>
    </citation>
    <scope>NUCLEOTIDE SEQUENCE</scope>
    <source>
        <strain evidence="2">KR_2_A2</strain>
    </source>
</reference>
<sequence length="169" mass="19250">MGHPSCQERDEFTDLHEDAGNNRTYHICNHCNNAYRASRQPAEGSYRATPHEPPVPEPKRLRGRPENYRSHLKSCKFYQAYIQTRNSVEAASRSSSSTAFQPNSSSSVHDDASSTRSEKRQKRIDQFFSGPSHDAEGEIFMRLLVGIQADNRLPDSFIERLSTVRFCVT</sequence>
<accession>A0A8S9VCZ9</accession>
<comment type="caution">
    <text evidence="2">The sequence shown here is derived from an EMBL/GenBank/DDBJ whole genome shotgun (WGS) entry which is preliminary data.</text>
</comment>
<proteinExistence type="predicted"/>